<proteinExistence type="inferred from homology"/>
<sequence>MTSLFRAVFPTVDKPLIAMAHVPALPGTPLYEAAGGVDALVEHVQKDVDLLVDAGFDAVMFCNENDRPYQLHAGPEASAVMARVVTECRPTSIPFGVDYLWDPRIALATAVATGASFLREVVTGVWESDMGLWNTDAAETLRERRRLDAGDTAILMNISPEFASPIGTRSFAQIARSTVVSSLPDGILVSGPMAGAGPDPAVLREVREVVPEEIPVLLNTGARAETIAEMLTVADGCIVGSSLKVDGGTWNPVDADRARRFVDAAKG</sequence>
<keyword evidence="3" id="KW-1185">Reference proteome</keyword>
<dbReference type="SUPFAM" id="SSF51366">
    <property type="entry name" value="Ribulose-phoshate binding barrel"/>
    <property type="match status" value="1"/>
</dbReference>
<name>A0ABW4PTL5_9MICO</name>
<dbReference type="PANTHER" id="PTHR21381">
    <property type="entry name" value="ZGC:162297"/>
    <property type="match status" value="1"/>
</dbReference>
<reference evidence="3" key="1">
    <citation type="journal article" date="2019" name="Int. J. Syst. Evol. Microbiol.">
        <title>The Global Catalogue of Microorganisms (GCM) 10K type strain sequencing project: providing services to taxonomists for standard genome sequencing and annotation.</title>
        <authorList>
            <consortium name="The Broad Institute Genomics Platform"/>
            <consortium name="The Broad Institute Genome Sequencing Center for Infectious Disease"/>
            <person name="Wu L."/>
            <person name="Ma J."/>
        </authorList>
    </citation>
    <scope>NUCLEOTIDE SEQUENCE [LARGE SCALE GENOMIC DNA]</scope>
    <source>
        <strain evidence="3">JCM 11650</strain>
    </source>
</reference>
<organism evidence="2 3">
    <name type="scientific">Brachybacterium rhamnosum</name>
    <dbReference type="NCBI Taxonomy" id="173361"/>
    <lineage>
        <taxon>Bacteria</taxon>
        <taxon>Bacillati</taxon>
        <taxon>Actinomycetota</taxon>
        <taxon>Actinomycetes</taxon>
        <taxon>Micrococcales</taxon>
        <taxon>Dermabacteraceae</taxon>
        <taxon>Brachybacterium</taxon>
    </lineage>
</organism>
<protein>
    <submittedName>
        <fullName evidence="2">BtpA/SgcQ family protein</fullName>
    </submittedName>
</protein>
<dbReference type="PANTHER" id="PTHR21381:SF3">
    <property type="entry name" value="SGC REGION PROTEIN SGCQ-RELATED"/>
    <property type="match status" value="1"/>
</dbReference>
<evidence type="ECO:0000313" key="3">
    <source>
        <dbReference type="Proteomes" id="UP001597280"/>
    </source>
</evidence>
<gene>
    <name evidence="2" type="ORF">ACFSDA_03275</name>
</gene>
<dbReference type="RefSeq" id="WP_343903527.1">
    <property type="nucleotide sequence ID" value="NZ_BAAAIS010000002.1"/>
</dbReference>
<dbReference type="NCBIfam" id="TIGR00259">
    <property type="entry name" value="thylakoid_BtpA"/>
    <property type="match status" value="1"/>
</dbReference>
<dbReference type="InterPro" id="IPR005137">
    <property type="entry name" value="BtpA"/>
</dbReference>
<dbReference type="EMBL" id="JBHUFL010000002">
    <property type="protein sequence ID" value="MFD1834088.1"/>
    <property type="molecule type" value="Genomic_DNA"/>
</dbReference>
<evidence type="ECO:0000313" key="2">
    <source>
        <dbReference type="EMBL" id="MFD1834088.1"/>
    </source>
</evidence>
<evidence type="ECO:0000256" key="1">
    <source>
        <dbReference type="ARBA" id="ARBA00006007"/>
    </source>
</evidence>
<accession>A0ABW4PTL5</accession>
<dbReference type="Proteomes" id="UP001597280">
    <property type="component" value="Unassembled WGS sequence"/>
</dbReference>
<dbReference type="InterPro" id="IPR011060">
    <property type="entry name" value="RibuloseP-bd_barrel"/>
</dbReference>
<comment type="similarity">
    <text evidence="1">Belongs to the BtpA family.</text>
</comment>
<dbReference type="PIRSF" id="PIRSF005956">
    <property type="entry name" value="BtpA"/>
    <property type="match status" value="1"/>
</dbReference>
<dbReference type="Pfam" id="PF03437">
    <property type="entry name" value="BtpA"/>
    <property type="match status" value="1"/>
</dbReference>
<comment type="caution">
    <text evidence="2">The sequence shown here is derived from an EMBL/GenBank/DDBJ whole genome shotgun (WGS) entry which is preliminary data.</text>
</comment>